<dbReference type="Proteomes" id="UP000722791">
    <property type="component" value="Unassembled WGS sequence"/>
</dbReference>
<feature type="compositionally biased region" description="Low complexity" evidence="2">
    <location>
        <begin position="486"/>
        <end position="506"/>
    </location>
</feature>
<evidence type="ECO:0000313" key="6">
    <source>
        <dbReference type="Proteomes" id="UP000747110"/>
    </source>
</evidence>
<dbReference type="SUPFAM" id="SSF52047">
    <property type="entry name" value="RNI-like"/>
    <property type="match status" value="1"/>
</dbReference>
<feature type="compositionally biased region" description="Basic residues" evidence="2">
    <location>
        <begin position="467"/>
        <end position="480"/>
    </location>
</feature>
<keyword evidence="6" id="KW-1185">Reference proteome</keyword>
<feature type="region of interest" description="Disordered" evidence="2">
    <location>
        <begin position="467"/>
        <end position="604"/>
    </location>
</feature>
<name>A0A8J4CVZ1_9CHLO</name>
<gene>
    <name evidence="4" type="ORF">Vretifemale_14740</name>
    <name evidence="5" type="ORF">Vretimale_11670</name>
</gene>
<accession>A0A8J4CVZ1</accession>
<dbReference type="GO" id="GO:0031146">
    <property type="term" value="P:SCF-dependent proteasomal ubiquitin-dependent protein catabolic process"/>
    <property type="evidence" value="ECO:0007669"/>
    <property type="project" value="TreeGrafter"/>
</dbReference>
<comment type="caution">
    <text evidence="4">The sequence shown here is derived from an EMBL/GenBank/DDBJ whole genome shotgun (WGS) entry which is preliminary data.</text>
</comment>
<evidence type="ECO:0000259" key="3">
    <source>
        <dbReference type="PROSITE" id="PS50181"/>
    </source>
</evidence>
<dbReference type="GO" id="GO:0019005">
    <property type="term" value="C:SCF ubiquitin ligase complex"/>
    <property type="evidence" value="ECO:0007669"/>
    <property type="project" value="TreeGrafter"/>
</dbReference>
<dbReference type="EMBL" id="BNCQ01000024">
    <property type="protein sequence ID" value="GIM07588.1"/>
    <property type="molecule type" value="Genomic_DNA"/>
</dbReference>
<dbReference type="AlphaFoldDB" id="A0A8J4CVZ1"/>
<feature type="compositionally biased region" description="Polar residues" evidence="2">
    <location>
        <begin position="515"/>
        <end position="526"/>
    </location>
</feature>
<dbReference type="Proteomes" id="UP000747110">
    <property type="component" value="Unassembled WGS sequence"/>
</dbReference>
<dbReference type="PROSITE" id="PS50181">
    <property type="entry name" value="FBOX"/>
    <property type="match status" value="1"/>
</dbReference>
<proteinExistence type="predicted"/>
<feature type="compositionally biased region" description="Polar residues" evidence="2">
    <location>
        <begin position="585"/>
        <end position="596"/>
    </location>
</feature>
<feature type="domain" description="F-box" evidence="3">
    <location>
        <begin position="19"/>
        <end position="65"/>
    </location>
</feature>
<dbReference type="PANTHER" id="PTHR13318">
    <property type="entry name" value="PARTNER OF PAIRED, ISOFORM B-RELATED"/>
    <property type="match status" value="1"/>
</dbReference>
<evidence type="ECO:0000256" key="2">
    <source>
        <dbReference type="SAM" id="MobiDB-lite"/>
    </source>
</evidence>
<reference evidence="4" key="1">
    <citation type="journal article" date="2021" name="Proc. Natl. Acad. Sci. U.S.A.">
        <title>Three genomes in the algal genus Volvox reveal the fate of a haploid sex-determining region after a transition to homothallism.</title>
        <authorList>
            <person name="Yamamoto K."/>
            <person name="Hamaji T."/>
            <person name="Kawai-Toyooka H."/>
            <person name="Matsuzaki R."/>
            <person name="Takahashi F."/>
            <person name="Nishimura Y."/>
            <person name="Kawachi M."/>
            <person name="Noguchi H."/>
            <person name="Minakuchi Y."/>
            <person name="Umen J.G."/>
            <person name="Toyoda A."/>
            <person name="Nozaki H."/>
        </authorList>
    </citation>
    <scope>NUCLEOTIDE SEQUENCE</scope>
    <source>
        <strain evidence="5">NIES-3785</strain>
        <strain evidence="4">NIES-3786</strain>
    </source>
</reference>
<evidence type="ECO:0000313" key="5">
    <source>
        <dbReference type="EMBL" id="GIM07588.1"/>
    </source>
</evidence>
<dbReference type="EMBL" id="BNCP01000036">
    <property type="protein sequence ID" value="GIL86386.1"/>
    <property type="molecule type" value="Genomic_DNA"/>
</dbReference>
<dbReference type="InterPro" id="IPR032675">
    <property type="entry name" value="LRR_dom_sf"/>
</dbReference>
<evidence type="ECO:0000313" key="4">
    <source>
        <dbReference type="EMBL" id="GIL86386.1"/>
    </source>
</evidence>
<organism evidence="4 6">
    <name type="scientific">Volvox reticuliferus</name>
    <dbReference type="NCBI Taxonomy" id="1737510"/>
    <lineage>
        <taxon>Eukaryota</taxon>
        <taxon>Viridiplantae</taxon>
        <taxon>Chlorophyta</taxon>
        <taxon>core chlorophytes</taxon>
        <taxon>Chlorophyceae</taxon>
        <taxon>CS clade</taxon>
        <taxon>Chlamydomonadales</taxon>
        <taxon>Volvocaceae</taxon>
        <taxon>Volvox</taxon>
    </lineage>
</organism>
<dbReference type="GO" id="GO:0005930">
    <property type="term" value="C:axoneme"/>
    <property type="evidence" value="ECO:0007669"/>
    <property type="project" value="UniProtKB-SubCell"/>
</dbReference>
<dbReference type="Gene3D" id="3.80.10.10">
    <property type="entry name" value="Ribonuclease Inhibitor"/>
    <property type="match status" value="2"/>
</dbReference>
<evidence type="ECO:0000256" key="1">
    <source>
        <dbReference type="ARBA" id="ARBA00004430"/>
    </source>
</evidence>
<dbReference type="OrthoDB" id="542240at2759"/>
<comment type="subcellular location">
    <subcellularLocation>
        <location evidence="1">Cytoplasm</location>
        <location evidence="1">Cytoskeleton</location>
        <location evidence="1">Cilium axoneme</location>
    </subcellularLocation>
</comment>
<protein>
    <recommendedName>
        <fullName evidence="3">F-box domain-containing protein</fullName>
    </recommendedName>
</protein>
<dbReference type="InterPro" id="IPR001810">
    <property type="entry name" value="F-box_dom"/>
</dbReference>
<sequence length="917" mass="95046">MGLGPSTSMEQAIAVTPDSVELTQLPEPFMFQLLKRLSQEDVKSLRLVCSRLCTISNGANRLSSLKASALLTDAAPTLARLPPISFLDFNARNAACSHQLLAALRQHGSRLEHSVRAVRLSGRDGLLAALQTLRLACPRIERLEIRCQHSYRGRHKECADLGRCLQELEAGFPSLTELHLQRFPISSAQLVHMCDSLLGLRALSIRGLTHALINKSLAHLHRLSQLVSLSVDHLNLQDGCLPCGLQLRELELSDAIISARSFASLNALAGLQLLSIWGTGHRAALGFSPLTGLTALRRLHLELVLDATVLEGLQGCTALTSLSAAGARVLSGMAADGAEASRDGAVEGWRIGRDGSHIHGMANRLLPPQLSSVTRLSLEAWSEDCRPLAAWLPGLRSLVLQDGGGMWSAVAGHEQLTSLRAAEGGSLPPAAAMATGPCAARYEVTAAASRGKELGIDTRCTGHLHHQVHQPHHHYNHMHHLGPEGSSGDSHGTSSGSGVSSDSRSGGSSGGIQFDGSSKCSSSITRPASDADTRSVDRQPGGNSVEAGRDGEGVTPHVASGSRVYNKAPFNPEGEAEGEAAPQGRSRTANAAQSEFSGCKDGGSVDGSNLGSGEACWQPPPPQLASLRLGGCQDLPEQHYFSCAPIPTLTACHLSGCGGLTTPALVWLLSAMPRLHELALEGAPFVTDQGLVLLGGRGSDRGGRRVVDGHEREGDDGLDVQNGSAGGGVVVAEAGIGVTVAAAPLRVVCAPAMAAATKAAAMATGVPVPPCSACACMAEAVVPALSVGAAAAIPVSPQAGGPSGMLRSSSAAALAAAAAMEQQDAAAIAVKTTAMSMQPEQSTGGTEAVLRRLELTRLSGITARGVAAAAACLPRLTELRVVSCQAVCREACVWLPQQLGRPSLSVVCSHSAVYDDP</sequence>